<proteinExistence type="predicted"/>
<reference evidence="2" key="2">
    <citation type="journal article" date="2020" name="Gigascience">
        <title>An improved pig reference genome sequence to enable pig genetics and genomics research.</title>
        <authorList>
            <person name="Warr A."/>
            <person name="Affara N."/>
            <person name="Aken B."/>
            <person name="Beiki H."/>
            <person name="Bickhart D.M."/>
            <person name="Billis K."/>
            <person name="Chow W."/>
            <person name="Eory L."/>
            <person name="Finlayson H.A."/>
            <person name="Flicek P."/>
            <person name="Giron C.G."/>
            <person name="Griffin D.K."/>
            <person name="Hall R."/>
            <person name="Hannum G."/>
            <person name="Hourlier T."/>
            <person name="Howe K."/>
            <person name="Hume D.A."/>
            <person name="Izuogu O."/>
            <person name="Kim K."/>
            <person name="Koren S."/>
            <person name="Liu H."/>
            <person name="Manchanda N."/>
            <person name="Martin F.J."/>
            <person name="Nonneman D.J."/>
            <person name="O'Connor R.E."/>
            <person name="Phillippy A.M."/>
            <person name="Rohrer G.A."/>
            <person name="Rosen B.D."/>
            <person name="Rund L.A."/>
            <person name="Sargent C.A."/>
            <person name="Schook L.B."/>
            <person name="Schroeder S.G."/>
            <person name="Schwartz A.S."/>
            <person name="Skinner B.M."/>
            <person name="Talbot R."/>
            <person name="Tseng E."/>
            <person name="Tuggle C.K."/>
            <person name="Watson M."/>
            <person name="Smith T.P.L."/>
            <person name="Archibald A.L."/>
        </authorList>
    </citation>
    <scope>NUCLEOTIDE SEQUENCE [LARGE SCALE GENOMIC DNA]</scope>
    <source>
        <strain evidence="2">Duroc</strain>
    </source>
</reference>
<evidence type="ECO:0000313" key="3">
    <source>
        <dbReference type="Proteomes" id="UP000008227"/>
    </source>
</evidence>
<protein>
    <recommendedName>
        <fullName evidence="1">eIF3h C-terminal domain-containing protein</fullName>
    </recommendedName>
</protein>
<dbReference type="InParanoid" id="A0A5G2QTV0"/>
<evidence type="ECO:0000259" key="1">
    <source>
        <dbReference type="Pfam" id="PF19445"/>
    </source>
</evidence>
<dbReference type="InterPro" id="IPR045810">
    <property type="entry name" value="eIF3h_C"/>
</dbReference>
<keyword evidence="3" id="KW-1185">Reference proteome</keyword>
<evidence type="ECO:0000313" key="2">
    <source>
        <dbReference type="Ensembl" id="ENSSSCP00000061555.1"/>
    </source>
</evidence>
<dbReference type="Pfam" id="PF19445">
    <property type="entry name" value="eIF3h_C"/>
    <property type="match status" value="1"/>
</dbReference>
<dbReference type="Bgee" id="ENSSSCG00000045075">
    <property type="expression patterns" value="Expressed in medulla oblongata"/>
</dbReference>
<name>A0A5G2QTV0_PIG</name>
<dbReference type="Ensembl" id="ENSSSCT00000080366.1">
    <property type="protein sequence ID" value="ENSSSCP00000061555.1"/>
    <property type="gene ID" value="ENSSSCG00000045075.1"/>
</dbReference>
<organism evidence="2 3">
    <name type="scientific">Sus scrofa</name>
    <name type="common">Pig</name>
    <dbReference type="NCBI Taxonomy" id="9823"/>
    <lineage>
        <taxon>Eukaryota</taxon>
        <taxon>Metazoa</taxon>
        <taxon>Chordata</taxon>
        <taxon>Craniata</taxon>
        <taxon>Vertebrata</taxon>
        <taxon>Euteleostomi</taxon>
        <taxon>Mammalia</taxon>
        <taxon>Eutheria</taxon>
        <taxon>Laurasiatheria</taxon>
        <taxon>Artiodactyla</taxon>
        <taxon>Suina</taxon>
        <taxon>Suidae</taxon>
        <taxon>Sus</taxon>
    </lineage>
</organism>
<dbReference type="AlphaFoldDB" id="A0A5G2QTV0"/>
<sequence length="75" mass="8274">CASRKIQMNFIQLSSNQGIPTPWGGSVQTSHTTSAPRMDSLVTAGPVDTYCQNIKQLTTQNSGTFFKVQPHQEYN</sequence>
<reference evidence="2" key="4">
    <citation type="submission" date="2025-09" db="UniProtKB">
        <authorList>
            <consortium name="Ensembl"/>
        </authorList>
    </citation>
    <scope>IDENTIFICATION</scope>
</reference>
<reference evidence="3" key="1">
    <citation type="submission" date="2009-11" db="EMBL/GenBank/DDBJ databases">
        <authorList>
            <consortium name="Porcine genome sequencing project"/>
        </authorList>
    </citation>
    <scope>NUCLEOTIDE SEQUENCE [LARGE SCALE GENOMIC DNA]</scope>
    <source>
        <strain evidence="3">Duroc</strain>
    </source>
</reference>
<reference evidence="2" key="3">
    <citation type="submission" date="2025-08" db="UniProtKB">
        <authorList>
            <consortium name="Ensembl"/>
        </authorList>
    </citation>
    <scope>IDENTIFICATION</scope>
</reference>
<dbReference type="SMR" id="A0A5G2QTV0"/>
<dbReference type="STRING" id="9823.ENSSSCP00000061555"/>
<dbReference type="Proteomes" id="UP000008227">
    <property type="component" value="Chromosome 6"/>
</dbReference>
<feature type="domain" description="eIF3h C-terminal" evidence="1">
    <location>
        <begin position="34"/>
        <end position="69"/>
    </location>
</feature>
<accession>A0A5G2QTV0</accession>